<dbReference type="CDD" id="cd19410">
    <property type="entry name" value="HK9-like_sensor"/>
    <property type="match status" value="1"/>
</dbReference>
<feature type="domain" description="T-SNARE coiled-coil homology" evidence="8">
    <location>
        <begin position="457"/>
        <end position="519"/>
    </location>
</feature>
<evidence type="ECO:0000256" key="2">
    <source>
        <dbReference type="ARBA" id="ARBA00022519"/>
    </source>
</evidence>
<dbReference type="InterPro" id="IPR004090">
    <property type="entry name" value="Chemotax_Me-accpt_rcpt"/>
</dbReference>
<comment type="similarity">
    <text evidence="4">Belongs to the methyl-accepting chemotaxis (MCP) protein family.</text>
</comment>
<dbReference type="KEGG" id="maqu:Maq22A_c22565"/>
<dbReference type="Pfam" id="PF00015">
    <property type="entry name" value="MCPsignal"/>
    <property type="match status" value="1"/>
</dbReference>
<evidence type="ECO:0000256" key="4">
    <source>
        <dbReference type="ARBA" id="ARBA00029447"/>
    </source>
</evidence>
<keyword evidence="6" id="KW-0472">Membrane</keyword>
<organism evidence="10 11">
    <name type="scientific">Methylobacterium aquaticum</name>
    <dbReference type="NCBI Taxonomy" id="270351"/>
    <lineage>
        <taxon>Bacteria</taxon>
        <taxon>Pseudomonadati</taxon>
        <taxon>Pseudomonadota</taxon>
        <taxon>Alphaproteobacteria</taxon>
        <taxon>Hyphomicrobiales</taxon>
        <taxon>Methylobacteriaceae</taxon>
        <taxon>Methylobacterium</taxon>
    </lineage>
</organism>
<dbReference type="InterPro" id="IPR003660">
    <property type="entry name" value="HAMP_dom"/>
</dbReference>
<dbReference type="PROSITE" id="PS50111">
    <property type="entry name" value="CHEMOTAXIS_TRANSDUC_2"/>
    <property type="match status" value="1"/>
</dbReference>
<evidence type="ECO:0000256" key="3">
    <source>
        <dbReference type="ARBA" id="ARBA00023224"/>
    </source>
</evidence>
<protein>
    <submittedName>
        <fullName evidence="10">Chemotaxis protein</fullName>
    </submittedName>
</protein>
<keyword evidence="2" id="KW-0997">Cell inner membrane</keyword>
<dbReference type="STRING" id="270351.Maq22A_c22565"/>
<evidence type="ECO:0000259" key="9">
    <source>
        <dbReference type="PROSITE" id="PS50885"/>
    </source>
</evidence>
<dbReference type="Pfam" id="PF05227">
    <property type="entry name" value="CHASE3"/>
    <property type="match status" value="1"/>
</dbReference>
<evidence type="ECO:0000259" key="8">
    <source>
        <dbReference type="PROSITE" id="PS50192"/>
    </source>
</evidence>
<feature type="transmembrane region" description="Helical" evidence="6">
    <location>
        <begin position="185"/>
        <end position="210"/>
    </location>
</feature>
<reference evidence="11" key="2">
    <citation type="submission" date="2015-01" db="EMBL/GenBank/DDBJ databases">
        <title>Complete genome sequence of Methylobacterium aquaticum strain 22A.</title>
        <authorList>
            <person name="Tani A."/>
            <person name="Ogura Y."/>
            <person name="Hayashi T."/>
        </authorList>
    </citation>
    <scope>NUCLEOTIDE SEQUENCE [LARGE SCALE GENOMIC DNA]</scope>
    <source>
        <strain evidence="11">MA-22A</strain>
    </source>
</reference>
<dbReference type="PROSITE" id="PS50192">
    <property type="entry name" value="T_SNARE"/>
    <property type="match status" value="1"/>
</dbReference>
<evidence type="ECO:0000313" key="11">
    <source>
        <dbReference type="Proteomes" id="UP000061432"/>
    </source>
</evidence>
<reference evidence="10 11" key="1">
    <citation type="journal article" date="2015" name="Genome Announc.">
        <title>Complete Genome Sequence of Methylobacterium aquaticum Strain 22A, Isolated from Racomitrium japonicum Moss.</title>
        <authorList>
            <person name="Tani A."/>
            <person name="Ogura Y."/>
            <person name="Hayashi T."/>
            <person name="Kimbara K."/>
        </authorList>
    </citation>
    <scope>NUCLEOTIDE SEQUENCE [LARGE SCALE GENOMIC DNA]</scope>
    <source>
        <strain evidence="10 11">MA-22A</strain>
    </source>
</reference>
<dbReference type="SMART" id="SM00304">
    <property type="entry name" value="HAMP"/>
    <property type="match status" value="1"/>
</dbReference>
<proteinExistence type="inferred from homology"/>
<dbReference type="PANTHER" id="PTHR32089">
    <property type="entry name" value="METHYL-ACCEPTING CHEMOTAXIS PROTEIN MCPB"/>
    <property type="match status" value="1"/>
</dbReference>
<dbReference type="InterPro" id="IPR007891">
    <property type="entry name" value="CHASE3"/>
</dbReference>
<dbReference type="GO" id="GO:0006935">
    <property type="term" value="P:chemotaxis"/>
    <property type="evidence" value="ECO:0007669"/>
    <property type="project" value="InterPro"/>
</dbReference>
<dbReference type="Gene3D" id="1.10.287.950">
    <property type="entry name" value="Methyl-accepting chemotaxis protein"/>
    <property type="match status" value="1"/>
</dbReference>
<evidence type="ECO:0000259" key="7">
    <source>
        <dbReference type="PROSITE" id="PS50111"/>
    </source>
</evidence>
<keyword evidence="6" id="KW-1133">Transmembrane helix</keyword>
<dbReference type="PROSITE" id="PS50885">
    <property type="entry name" value="HAMP"/>
    <property type="match status" value="1"/>
</dbReference>
<dbReference type="GO" id="GO:0005886">
    <property type="term" value="C:plasma membrane"/>
    <property type="evidence" value="ECO:0007669"/>
    <property type="project" value="UniProtKB-SubCell"/>
</dbReference>
<sequence length="561" mass="58976">MRLLKNLKILPKLVVAFGSLVAITLTVSAVSYASLHSIKDRIAWTDHTQEVLHTVSAILAAMVDQETGVRGYLISADPQFLAPYRQGRTTYRSAFGEAKRLTADNPAQQARLDELDRSATAWMSEIAEKEIALMAEPGTRERARALQASGSGKAMMDALRAKASEIRAVEVGLMASRMKEQESSFALAFAMNLVGILASLAVATVMALMVSRTLVSPLRAISAAMGRLAEGDRTVVVAGVERGDEVGEMAQALEVFKRNAVEAERAAAAKEIEDEARMRRARALDEMALDFERTVSGLTTGVAGAATEMEATARAMTGVAEETTRQTVTVAGAASQTSANVQTVAAASEEMTASIQEIVQQVTQSSRLAARAVEDAARTNAAVQRLAGTAERIGDFVATVSSIAGQTNLLALNATIEAARAGDAGRGFAVVAAEVKDLAGQTGKATDEIGARIGEIQGATREAVGDIRQIAKVIEDMSSYAASIAAAMEQQGSAVQEITRNVQQAARGTEEVTGNIVGVRDGAGQTSAAASQVLGAAQDLARRSERLTHEVTTFLARVKAA</sequence>
<name>A0A0C6FQB0_9HYPH</name>
<comment type="subcellular location">
    <subcellularLocation>
        <location evidence="1">Cell inner membrane</location>
        <topology evidence="1">Multi-pass membrane protein</topology>
    </subcellularLocation>
</comment>
<dbReference type="InterPro" id="IPR004089">
    <property type="entry name" value="MCPsignal_dom"/>
</dbReference>
<dbReference type="SUPFAM" id="SSF58104">
    <property type="entry name" value="Methyl-accepting chemotaxis protein (MCP) signaling domain"/>
    <property type="match status" value="1"/>
</dbReference>
<evidence type="ECO:0000313" key="10">
    <source>
        <dbReference type="EMBL" id="BAQ47494.1"/>
    </source>
</evidence>
<dbReference type="GO" id="GO:0007165">
    <property type="term" value="P:signal transduction"/>
    <property type="evidence" value="ECO:0007669"/>
    <property type="project" value="UniProtKB-KW"/>
</dbReference>
<keyword evidence="3 5" id="KW-0807">Transducer</keyword>
<dbReference type="CDD" id="cd06225">
    <property type="entry name" value="HAMP"/>
    <property type="match status" value="1"/>
</dbReference>
<dbReference type="PANTHER" id="PTHR32089:SF112">
    <property type="entry name" value="LYSOZYME-LIKE PROTEIN-RELATED"/>
    <property type="match status" value="1"/>
</dbReference>
<keyword evidence="6" id="KW-0812">Transmembrane</keyword>
<dbReference type="OrthoDB" id="8482111at2"/>
<dbReference type="RefSeq" id="WP_060848441.1">
    <property type="nucleotide sequence ID" value="NZ_AP014704.1"/>
</dbReference>
<dbReference type="PATRIC" id="fig|270351.10.peg.4359"/>
<accession>A0A0C6FQB0</accession>
<evidence type="ECO:0000256" key="6">
    <source>
        <dbReference type="SAM" id="Phobius"/>
    </source>
</evidence>
<dbReference type="SMART" id="SM00283">
    <property type="entry name" value="MA"/>
    <property type="match status" value="1"/>
</dbReference>
<evidence type="ECO:0000256" key="5">
    <source>
        <dbReference type="PROSITE-ProRule" id="PRU00284"/>
    </source>
</evidence>
<dbReference type="Gene3D" id="6.10.340.10">
    <property type="match status" value="1"/>
</dbReference>
<gene>
    <name evidence="10" type="primary">tar</name>
    <name evidence="10" type="ORF">Maq22A_c22565</name>
</gene>
<dbReference type="EMBL" id="AP014704">
    <property type="protein sequence ID" value="BAQ47494.1"/>
    <property type="molecule type" value="Genomic_DNA"/>
</dbReference>
<dbReference type="Pfam" id="PF00672">
    <property type="entry name" value="HAMP"/>
    <property type="match status" value="1"/>
</dbReference>
<evidence type="ECO:0000256" key="1">
    <source>
        <dbReference type="ARBA" id="ARBA00004429"/>
    </source>
</evidence>
<dbReference type="PRINTS" id="PR00260">
    <property type="entry name" value="CHEMTRNSDUCR"/>
</dbReference>
<dbReference type="Proteomes" id="UP000061432">
    <property type="component" value="Chromosome"/>
</dbReference>
<keyword evidence="2" id="KW-1003">Cell membrane</keyword>
<dbReference type="AlphaFoldDB" id="A0A0C6FQB0"/>
<dbReference type="GO" id="GO:0004888">
    <property type="term" value="F:transmembrane signaling receptor activity"/>
    <property type="evidence" value="ECO:0007669"/>
    <property type="project" value="InterPro"/>
</dbReference>
<dbReference type="InterPro" id="IPR000727">
    <property type="entry name" value="T_SNARE_dom"/>
</dbReference>
<feature type="domain" description="Methyl-accepting transducer" evidence="7">
    <location>
        <begin position="305"/>
        <end position="541"/>
    </location>
</feature>
<feature type="domain" description="HAMP" evidence="9">
    <location>
        <begin position="212"/>
        <end position="265"/>
    </location>
</feature>